<accession>A0A250XIG8</accession>
<dbReference type="OrthoDB" id="16464at2759"/>
<comment type="caution">
    <text evidence="5">The sequence shown here is derived from an EMBL/GenBank/DDBJ whole genome shotgun (WGS) entry which is preliminary data.</text>
</comment>
<dbReference type="GO" id="GO:0008460">
    <property type="term" value="F:dTDP-glucose 4,6-dehydratase activity"/>
    <property type="evidence" value="ECO:0007669"/>
    <property type="project" value="InterPro"/>
</dbReference>
<evidence type="ECO:0000256" key="3">
    <source>
        <dbReference type="ARBA" id="ARBA00023239"/>
    </source>
</evidence>
<dbReference type="PANTHER" id="PTHR43000">
    <property type="entry name" value="DTDP-D-GLUCOSE 4,6-DEHYDRATASE-RELATED"/>
    <property type="match status" value="1"/>
</dbReference>
<gene>
    <name evidence="5" type="ORF">CEUSTIGMA_g10006.t1</name>
</gene>
<dbReference type="Proteomes" id="UP000232323">
    <property type="component" value="Unassembled WGS sequence"/>
</dbReference>
<dbReference type="Pfam" id="PF16363">
    <property type="entry name" value="GDP_Man_Dehyd"/>
    <property type="match status" value="1"/>
</dbReference>
<proteinExistence type="predicted"/>
<evidence type="ECO:0000256" key="1">
    <source>
        <dbReference type="ARBA" id="ARBA00001911"/>
    </source>
</evidence>
<evidence type="ECO:0000313" key="5">
    <source>
        <dbReference type="EMBL" id="GAX82580.1"/>
    </source>
</evidence>
<organism evidence="5 6">
    <name type="scientific">Chlamydomonas eustigma</name>
    <dbReference type="NCBI Taxonomy" id="1157962"/>
    <lineage>
        <taxon>Eukaryota</taxon>
        <taxon>Viridiplantae</taxon>
        <taxon>Chlorophyta</taxon>
        <taxon>core chlorophytes</taxon>
        <taxon>Chlorophyceae</taxon>
        <taxon>CS clade</taxon>
        <taxon>Chlamydomonadales</taxon>
        <taxon>Chlamydomonadaceae</taxon>
        <taxon>Chlamydomonas</taxon>
    </lineage>
</organism>
<dbReference type="InterPro" id="IPR016040">
    <property type="entry name" value="NAD(P)-bd_dom"/>
</dbReference>
<reference evidence="5 6" key="1">
    <citation type="submission" date="2017-08" db="EMBL/GenBank/DDBJ databases">
        <title>Acidophilic green algal genome provides insights into adaptation to an acidic environment.</title>
        <authorList>
            <person name="Hirooka S."/>
            <person name="Hirose Y."/>
            <person name="Kanesaki Y."/>
            <person name="Higuchi S."/>
            <person name="Fujiwara T."/>
            <person name="Onuma R."/>
            <person name="Era A."/>
            <person name="Ohbayashi R."/>
            <person name="Uzuka A."/>
            <person name="Nozaki H."/>
            <person name="Yoshikawa H."/>
            <person name="Miyagishima S.Y."/>
        </authorList>
    </citation>
    <scope>NUCLEOTIDE SEQUENCE [LARGE SCALE GENOMIC DNA]</scope>
    <source>
        <strain evidence="5 6">NIES-2499</strain>
    </source>
</reference>
<name>A0A250XIG8_9CHLO</name>
<dbReference type="AlphaFoldDB" id="A0A250XIG8"/>
<evidence type="ECO:0000313" key="6">
    <source>
        <dbReference type="Proteomes" id="UP000232323"/>
    </source>
</evidence>
<dbReference type="Gene3D" id="3.90.25.10">
    <property type="entry name" value="UDP-galactose 4-epimerase, domain 1"/>
    <property type="match status" value="1"/>
</dbReference>
<dbReference type="CDD" id="cd05246">
    <property type="entry name" value="dTDP_GD_SDR_e"/>
    <property type="match status" value="1"/>
</dbReference>
<evidence type="ECO:0000259" key="4">
    <source>
        <dbReference type="Pfam" id="PF16363"/>
    </source>
</evidence>
<comment type="cofactor">
    <cofactor evidence="1">
        <name>NAD(+)</name>
        <dbReference type="ChEBI" id="CHEBI:57540"/>
    </cofactor>
</comment>
<protein>
    <recommendedName>
        <fullName evidence="4">NAD(P)-binding domain-containing protein</fullName>
    </recommendedName>
</protein>
<dbReference type="EMBL" id="BEGY01000083">
    <property type="protein sequence ID" value="GAX82580.1"/>
    <property type="molecule type" value="Genomic_DNA"/>
</dbReference>
<dbReference type="STRING" id="1157962.A0A250XIG8"/>
<dbReference type="FunFam" id="3.40.50.720:FF:000304">
    <property type="entry name" value="UDP-glucose 4,6-dehydratase"/>
    <property type="match status" value="1"/>
</dbReference>
<keyword evidence="2" id="KW-0520">NAD</keyword>
<sequence length="352" mass="39192">MSTDSMPFTPKVILITGGAGFIASHVAIRLVKNYPQYKVVVLDKLDYCSSLKNLHSLKDCPNFKFVKGDLQSMDLLDFVLNSEEVDTIMHFAAQTHVDNSFGNSLAFTMNNTYGTHCLLEAARKAGHIKRFINVSTDEVYGETSLGKEKGLCEASHLDPTNPYSAAKAGAEMLCKAYITSYKMPIIITRGNNVYGPHQFPEKMIPKFTILASRGQDLPLHGDGSAVRSYLYVEDVAEAFDCVLHKGEDGGVYNIGTDKERTVAEVARDIAKYFGLPENKIVKVKDRAFNDQRYYIGSDKLSALGWKEKTTWEDGLKKTIDWYLETKANEYWLGDVDQALQAHPVVPVSSAPH</sequence>
<dbReference type="InterPro" id="IPR036291">
    <property type="entry name" value="NAD(P)-bd_dom_sf"/>
</dbReference>
<evidence type="ECO:0000256" key="2">
    <source>
        <dbReference type="ARBA" id="ARBA00023027"/>
    </source>
</evidence>
<feature type="domain" description="NAD(P)-binding" evidence="4">
    <location>
        <begin position="14"/>
        <end position="318"/>
    </location>
</feature>
<dbReference type="Gene3D" id="3.40.50.720">
    <property type="entry name" value="NAD(P)-binding Rossmann-like Domain"/>
    <property type="match status" value="1"/>
</dbReference>
<dbReference type="SUPFAM" id="SSF51735">
    <property type="entry name" value="NAD(P)-binding Rossmann-fold domains"/>
    <property type="match status" value="1"/>
</dbReference>
<keyword evidence="6" id="KW-1185">Reference proteome</keyword>
<keyword evidence="3" id="KW-0456">Lyase</keyword>
<dbReference type="InterPro" id="IPR005888">
    <property type="entry name" value="dTDP_Gluc_deHydtase"/>
</dbReference>
<dbReference type="GO" id="GO:0009225">
    <property type="term" value="P:nucleotide-sugar metabolic process"/>
    <property type="evidence" value="ECO:0007669"/>
    <property type="project" value="InterPro"/>
</dbReference>